<dbReference type="Gene3D" id="1.20.1280.50">
    <property type="match status" value="1"/>
</dbReference>
<dbReference type="InParanoid" id="A0A804JY47"/>
<dbReference type="EMBL" id="HG996473">
    <property type="protein sequence ID" value="CAG1857320.1"/>
    <property type="molecule type" value="Genomic_DNA"/>
</dbReference>
<dbReference type="PROSITE" id="PS50181">
    <property type="entry name" value="FBOX"/>
    <property type="match status" value="1"/>
</dbReference>
<dbReference type="EnsemblPlants" id="Ma07_t21260.1">
    <property type="protein sequence ID" value="Ma07_p21260.1"/>
    <property type="gene ID" value="Ma07_g21260"/>
</dbReference>
<dbReference type="SUPFAM" id="SSF81383">
    <property type="entry name" value="F-box domain"/>
    <property type="match status" value="1"/>
</dbReference>
<dbReference type="SUPFAM" id="SSF50965">
    <property type="entry name" value="Galactose oxidase, central domain"/>
    <property type="match status" value="1"/>
</dbReference>
<dbReference type="SMART" id="SM00256">
    <property type="entry name" value="FBOX"/>
    <property type="match status" value="2"/>
</dbReference>
<evidence type="ECO:0000313" key="4">
    <source>
        <dbReference type="Proteomes" id="UP000012960"/>
    </source>
</evidence>
<dbReference type="PANTHER" id="PTHR44259">
    <property type="entry name" value="OS07G0183000 PROTEIN-RELATED"/>
    <property type="match status" value="1"/>
</dbReference>
<feature type="domain" description="F-box" evidence="1">
    <location>
        <begin position="179"/>
        <end position="226"/>
    </location>
</feature>
<reference evidence="2" key="1">
    <citation type="submission" date="2021-03" db="EMBL/GenBank/DDBJ databases">
        <authorList>
            <consortium name="Genoscope - CEA"/>
            <person name="William W."/>
        </authorList>
    </citation>
    <scope>NUCLEOTIDE SEQUENCE</scope>
    <source>
        <strain evidence="2">Doubled-haploid Pahang</strain>
    </source>
</reference>
<dbReference type="InterPro" id="IPR050942">
    <property type="entry name" value="F-box_BR-signaling"/>
</dbReference>
<accession>A0A804JY47</accession>
<dbReference type="AlphaFoldDB" id="A0A804JY47"/>
<keyword evidence="4" id="KW-1185">Reference proteome</keyword>
<evidence type="ECO:0000313" key="2">
    <source>
        <dbReference type="EMBL" id="CAG1857320.1"/>
    </source>
</evidence>
<organism evidence="3 4">
    <name type="scientific">Musa acuminata subsp. malaccensis</name>
    <name type="common">Wild banana</name>
    <name type="synonym">Musa malaccensis</name>
    <dbReference type="NCBI Taxonomy" id="214687"/>
    <lineage>
        <taxon>Eukaryota</taxon>
        <taxon>Viridiplantae</taxon>
        <taxon>Streptophyta</taxon>
        <taxon>Embryophyta</taxon>
        <taxon>Tracheophyta</taxon>
        <taxon>Spermatophyta</taxon>
        <taxon>Magnoliopsida</taxon>
        <taxon>Liliopsida</taxon>
        <taxon>Zingiberales</taxon>
        <taxon>Musaceae</taxon>
        <taxon>Musa</taxon>
    </lineage>
</organism>
<protein>
    <submittedName>
        <fullName evidence="2">(wild Malaysian banana) hypothetical protein</fullName>
    </submittedName>
</protein>
<dbReference type="Pfam" id="PF03478">
    <property type="entry name" value="Beta-prop_KIB1-4"/>
    <property type="match status" value="1"/>
</dbReference>
<evidence type="ECO:0000259" key="1">
    <source>
        <dbReference type="PROSITE" id="PS50181"/>
    </source>
</evidence>
<name>A0A804JY47_MUSAM</name>
<dbReference type="InterPro" id="IPR036047">
    <property type="entry name" value="F-box-like_dom_sf"/>
</dbReference>
<gene>
    <name evidence="2" type="ORF">GSMUA_33180.1</name>
</gene>
<dbReference type="PANTHER" id="PTHR44259:SF114">
    <property type="entry name" value="OS06G0707300 PROTEIN"/>
    <property type="match status" value="1"/>
</dbReference>
<dbReference type="InterPro" id="IPR005174">
    <property type="entry name" value="KIB1-4_b-propeller"/>
</dbReference>
<evidence type="ECO:0000313" key="3">
    <source>
        <dbReference type="EnsemblPlants" id="Ma07_p21260.1"/>
    </source>
</evidence>
<dbReference type="Proteomes" id="UP000012960">
    <property type="component" value="Unplaced"/>
</dbReference>
<dbReference type="Gramene" id="Ma07_t21260.1">
    <property type="protein sequence ID" value="Ma07_p21260.1"/>
    <property type="gene ID" value="Ma07_g21260"/>
</dbReference>
<dbReference type="Pfam" id="PF00646">
    <property type="entry name" value="F-box"/>
    <property type="match status" value="1"/>
</dbReference>
<proteinExistence type="predicted"/>
<dbReference type="OMA" id="NHKREND"/>
<dbReference type="FunCoup" id="A0A804JY47">
    <property type="interactions" value="1651"/>
</dbReference>
<dbReference type="InterPro" id="IPR011043">
    <property type="entry name" value="Gal_Oxase/kelch_b-propeller"/>
</dbReference>
<reference evidence="3" key="2">
    <citation type="submission" date="2021-05" db="UniProtKB">
        <authorList>
            <consortium name="EnsemblPlants"/>
        </authorList>
    </citation>
    <scope>IDENTIFICATION</scope>
    <source>
        <strain evidence="3">subsp. malaccensis</strain>
    </source>
</reference>
<dbReference type="InterPro" id="IPR001810">
    <property type="entry name" value="F-box_dom"/>
</dbReference>
<sequence>MVENITTVDDGVIAEVGDTIPTRERHHSELLFPLDQMRNYECQQDSITDALPPPVPQKLAIATEKNHKKEIDADAKPTRYIPIDIVDSILMRMNPKHAMRLSLMEEMIVNKAFATVMDENITMVDDDRVTVEMANKTPLDHMTTSKHQQDLDTNALPLISPKLAVAIDKNHKRENDDNTKKIRYIPIDIVESILTRMNTRDIMRLSVVCKDWRAISVRFDPVIRKIPWLISTRILKAAYHLRSVVDDEDTFKIKFPEIPLDRTLFYNCSHGWLVIEPDHYSPMILLNPFSSVWLQLPACKPVPNSFVYMSSAPTNLDCILLAGDYSNHLCVWRPRDESWTLEEGMLEPFETIISFKGQFYTWDHQSMFLTIFQVLPLRLRKLVVPCPFDSSSSHVRNVSLVESCENILLVCIMKHPLQPLVIFLFRLDLENKVWIKMESLGDQALFMAIPRNQVISVSAHEVGCSTNCIYLTGAWQPFPVGEFHVYNMDSHIIESFPKFVGHNRPHYGCNRLWITPSLS</sequence>